<feature type="non-terminal residue" evidence="2">
    <location>
        <position position="255"/>
    </location>
</feature>
<feature type="region of interest" description="Disordered" evidence="1">
    <location>
        <begin position="167"/>
        <end position="190"/>
    </location>
</feature>
<evidence type="ECO:0000313" key="2">
    <source>
        <dbReference type="EMBL" id="GAG14151.1"/>
    </source>
</evidence>
<organism evidence="2">
    <name type="scientific">marine sediment metagenome</name>
    <dbReference type="NCBI Taxonomy" id="412755"/>
    <lineage>
        <taxon>unclassified sequences</taxon>
        <taxon>metagenomes</taxon>
        <taxon>ecological metagenomes</taxon>
    </lineage>
</organism>
<feature type="region of interest" description="Disordered" evidence="1">
    <location>
        <begin position="1"/>
        <end position="20"/>
    </location>
</feature>
<feature type="non-terminal residue" evidence="2">
    <location>
        <position position="1"/>
    </location>
</feature>
<feature type="region of interest" description="Disordered" evidence="1">
    <location>
        <begin position="234"/>
        <end position="255"/>
    </location>
</feature>
<proteinExistence type="predicted"/>
<comment type="caution">
    <text evidence="2">The sequence shown here is derived from an EMBL/GenBank/DDBJ whole genome shotgun (WGS) entry which is preliminary data.</text>
</comment>
<dbReference type="AlphaFoldDB" id="X0WN74"/>
<accession>X0WN74</accession>
<reference evidence="2" key="1">
    <citation type="journal article" date="2014" name="Front. Microbiol.">
        <title>High frequency of phylogenetically diverse reductive dehalogenase-homologous genes in deep subseafloor sedimentary metagenomes.</title>
        <authorList>
            <person name="Kawai M."/>
            <person name="Futagami T."/>
            <person name="Toyoda A."/>
            <person name="Takaki Y."/>
            <person name="Nishi S."/>
            <person name="Hori S."/>
            <person name="Arai W."/>
            <person name="Tsubouchi T."/>
            <person name="Morono Y."/>
            <person name="Uchiyama I."/>
            <person name="Ito T."/>
            <person name="Fujiyama A."/>
            <person name="Inagaki F."/>
            <person name="Takami H."/>
        </authorList>
    </citation>
    <scope>NUCLEOTIDE SEQUENCE</scope>
    <source>
        <strain evidence="2">Expedition CK06-06</strain>
    </source>
</reference>
<gene>
    <name evidence="2" type="ORF">S01H1_59377</name>
</gene>
<protein>
    <submittedName>
        <fullName evidence="2">Uncharacterized protein</fullName>
    </submittedName>
</protein>
<dbReference type="EMBL" id="BARS01038833">
    <property type="protein sequence ID" value="GAG14151.1"/>
    <property type="molecule type" value="Genomic_DNA"/>
</dbReference>
<sequence length="255" mass="27670">FMAGAESAFGKSQAGNGNGEQGRALEALKYAENLLAEEAERLARQLRREVKKRVTDGLTIMLEEQTAVRERTVALQSPVKEGSRQALAAVAALAKREERIAAVAQELINVVEETEFGIALPAALAAVRDATDSVQMSLADGDASSDVVAAEKQIEADLKAMLDVVSEMSDANSRSGRRGGQSADEQRKEQSRIISELKMLRLLQSRVHQSTIDVDGKRASAALTSVLRKRIEDLEGRQEDVRDATERLAEARGDE</sequence>
<name>X0WN74_9ZZZZ</name>
<evidence type="ECO:0000256" key="1">
    <source>
        <dbReference type="SAM" id="MobiDB-lite"/>
    </source>
</evidence>